<proteinExistence type="inferred from homology"/>
<dbReference type="InterPro" id="IPR022694">
    <property type="entry name" value="3-OHacyl-CoA_DH"/>
</dbReference>
<dbReference type="PANTHER" id="PTHR48075">
    <property type="entry name" value="3-HYDROXYACYL-COA DEHYDROGENASE FAMILY PROTEIN"/>
    <property type="match status" value="1"/>
</dbReference>
<dbReference type="PROSITE" id="PS00067">
    <property type="entry name" value="3HCDH"/>
    <property type="match status" value="1"/>
</dbReference>
<evidence type="ECO:0000256" key="1">
    <source>
        <dbReference type="ARBA" id="ARBA00004496"/>
    </source>
</evidence>
<evidence type="ECO:0000259" key="13">
    <source>
        <dbReference type="Pfam" id="PF02737"/>
    </source>
</evidence>
<keyword evidence="7" id="KW-0560">Oxidoreductase</keyword>
<comment type="pathway">
    <text evidence="2">Lipid metabolism; butanoate metabolism.</text>
</comment>
<comment type="similarity">
    <text evidence="3">Belongs to the 3-hydroxyacyl-CoA dehydrogenase family.</text>
</comment>
<comment type="subunit">
    <text evidence="4">Homodimer.</text>
</comment>
<dbReference type="PIRSF" id="PIRSF000105">
    <property type="entry name" value="HCDH"/>
    <property type="match status" value="1"/>
</dbReference>
<dbReference type="PANTHER" id="PTHR48075:SF1">
    <property type="entry name" value="LAMBDA-CRYSTALLIN HOMOLOG"/>
    <property type="match status" value="1"/>
</dbReference>
<keyword evidence="5" id="KW-0963">Cytoplasm</keyword>
<dbReference type="SUPFAM" id="SSF51735">
    <property type="entry name" value="NAD(P)-binding Rossmann-fold domains"/>
    <property type="match status" value="1"/>
</dbReference>
<dbReference type="GO" id="GO:0050104">
    <property type="term" value="F:L-gulonate 3-dehydrogenase activity"/>
    <property type="evidence" value="ECO:0007669"/>
    <property type="project" value="UniProtKB-EC"/>
</dbReference>
<feature type="site" description="Important for catalytic activity" evidence="11">
    <location>
        <position position="143"/>
    </location>
</feature>
<dbReference type="Gene3D" id="1.10.1040.10">
    <property type="entry name" value="N-(1-d-carboxylethyl)-l-norvaline Dehydrogenase, domain 2"/>
    <property type="match status" value="1"/>
</dbReference>
<accession>A0A6I6NI74</accession>
<dbReference type="GO" id="GO:0070403">
    <property type="term" value="F:NAD+ binding"/>
    <property type="evidence" value="ECO:0007669"/>
    <property type="project" value="InterPro"/>
</dbReference>
<dbReference type="EC" id="1.1.1.45" evidence="9"/>
<feature type="domain" description="3-hydroxyacyl-CoA dehydrogenase NAD binding" evidence="13">
    <location>
        <begin position="11"/>
        <end position="186"/>
    </location>
</feature>
<dbReference type="GO" id="GO:0005737">
    <property type="term" value="C:cytoplasm"/>
    <property type="evidence" value="ECO:0007669"/>
    <property type="project" value="UniProtKB-SubCell"/>
</dbReference>
<dbReference type="Pfam" id="PF02737">
    <property type="entry name" value="3HCDH_N"/>
    <property type="match status" value="1"/>
</dbReference>
<keyword evidence="8" id="KW-0520">NAD</keyword>
<gene>
    <name evidence="14" type="ORF">GQF42_35900</name>
</gene>
<sequence>MNTANAESFRNVTIVGAGVIGMSWAALCLAHGSEVTISDPAPTTESQVRAGLADIAPTLEELGMRTDDLTARLRFEADLAAAVAHADVVQENGPERLEIKHRMWATIEGNAPAHALFATSTSGLPASEIATVLKQPERLIVGHPFNPPHLVPLVEIVPGRLTSEETVEQARAFYSALGKKPQVLHKEVPGFVANRLQAAFFRECVHLVAEGVVTEQELDELVTSSIGPRWAVAGPFQSFHLGGGSGGFAHFLSHLAPAMEQSWKFLGSPTFDEATVKLLSEQAEAYLGDRPIEELATQRDQAQIALMRALGELPPAPAR</sequence>
<evidence type="ECO:0000256" key="8">
    <source>
        <dbReference type="ARBA" id="ARBA00023027"/>
    </source>
</evidence>
<organism evidence="14 15">
    <name type="scientific">Streptomyces broussonetiae</name>
    <dbReference type="NCBI Taxonomy" id="2686304"/>
    <lineage>
        <taxon>Bacteria</taxon>
        <taxon>Bacillati</taxon>
        <taxon>Actinomycetota</taxon>
        <taxon>Actinomycetes</taxon>
        <taxon>Kitasatosporales</taxon>
        <taxon>Streptomycetaceae</taxon>
        <taxon>Streptomyces</taxon>
    </lineage>
</organism>
<dbReference type="InterPro" id="IPR013328">
    <property type="entry name" value="6PGD_dom2"/>
</dbReference>
<evidence type="ECO:0000313" key="14">
    <source>
        <dbReference type="EMBL" id="QHA10021.1"/>
    </source>
</evidence>
<dbReference type="Pfam" id="PF00725">
    <property type="entry name" value="3HCDH"/>
    <property type="match status" value="1"/>
</dbReference>
<dbReference type="AlphaFoldDB" id="A0A6I6NI74"/>
<dbReference type="InterPro" id="IPR008927">
    <property type="entry name" value="6-PGluconate_DH-like_C_sf"/>
</dbReference>
<dbReference type="KEGG" id="sbro:GQF42_35900"/>
<reference evidence="14 15" key="1">
    <citation type="submission" date="2019-12" db="EMBL/GenBank/DDBJ databases">
        <title>Streptomyces sp. strain T44 isolated from rhizosphere soil of Broussonetia papyrifera.</title>
        <authorList>
            <person name="Mo P."/>
        </authorList>
    </citation>
    <scope>NUCLEOTIDE SEQUENCE [LARGE SCALE GENOMIC DNA]</scope>
    <source>
        <strain evidence="14 15">T44</strain>
    </source>
</reference>
<keyword evidence="15" id="KW-1185">Reference proteome</keyword>
<dbReference type="EMBL" id="CP047020">
    <property type="protein sequence ID" value="QHA10021.1"/>
    <property type="molecule type" value="Genomic_DNA"/>
</dbReference>
<evidence type="ECO:0000256" key="5">
    <source>
        <dbReference type="ARBA" id="ARBA00022490"/>
    </source>
</evidence>
<name>A0A6I6NI74_9ACTN</name>
<evidence type="ECO:0000313" key="15">
    <source>
        <dbReference type="Proteomes" id="UP000436138"/>
    </source>
</evidence>
<protein>
    <recommendedName>
        <fullName evidence="10">L-gulonate 3-dehydrogenase</fullName>
        <ecNumber evidence="9">1.1.1.45</ecNumber>
    </recommendedName>
    <alternativeName>
        <fullName evidence="10">L-gulonate 3-dehydrogenase</fullName>
    </alternativeName>
</protein>
<dbReference type="InterPro" id="IPR006108">
    <property type="entry name" value="3HC_DH_C"/>
</dbReference>
<feature type="domain" description="3-hydroxyacyl-CoA dehydrogenase C-terminal" evidence="12">
    <location>
        <begin position="190"/>
        <end position="249"/>
    </location>
</feature>
<evidence type="ECO:0000256" key="2">
    <source>
        <dbReference type="ARBA" id="ARBA00005086"/>
    </source>
</evidence>
<dbReference type="Gene3D" id="3.40.50.720">
    <property type="entry name" value="NAD(P)-binding Rossmann-like Domain"/>
    <property type="match status" value="1"/>
</dbReference>
<dbReference type="InterPro" id="IPR006180">
    <property type="entry name" value="3-OHacyl-CoA_DH_CS"/>
</dbReference>
<dbReference type="Proteomes" id="UP000436138">
    <property type="component" value="Chromosome"/>
</dbReference>
<dbReference type="InterPro" id="IPR006176">
    <property type="entry name" value="3-OHacyl-CoA_DH_NAD-bd"/>
</dbReference>
<evidence type="ECO:0000256" key="10">
    <source>
        <dbReference type="ARBA" id="ARBA00042709"/>
    </source>
</evidence>
<evidence type="ECO:0000256" key="4">
    <source>
        <dbReference type="ARBA" id="ARBA00011738"/>
    </source>
</evidence>
<evidence type="ECO:0000256" key="9">
    <source>
        <dbReference type="ARBA" id="ARBA00038962"/>
    </source>
</evidence>
<keyword evidence="6" id="KW-0597">Phosphoprotein</keyword>
<dbReference type="GO" id="GO:0006631">
    <property type="term" value="P:fatty acid metabolic process"/>
    <property type="evidence" value="ECO:0007669"/>
    <property type="project" value="InterPro"/>
</dbReference>
<evidence type="ECO:0000256" key="7">
    <source>
        <dbReference type="ARBA" id="ARBA00023002"/>
    </source>
</evidence>
<evidence type="ECO:0000256" key="6">
    <source>
        <dbReference type="ARBA" id="ARBA00022553"/>
    </source>
</evidence>
<evidence type="ECO:0000259" key="12">
    <source>
        <dbReference type="Pfam" id="PF00725"/>
    </source>
</evidence>
<evidence type="ECO:0000256" key="3">
    <source>
        <dbReference type="ARBA" id="ARBA00009463"/>
    </source>
</evidence>
<dbReference type="InterPro" id="IPR036291">
    <property type="entry name" value="NAD(P)-bd_dom_sf"/>
</dbReference>
<evidence type="ECO:0000256" key="11">
    <source>
        <dbReference type="PIRSR" id="PIRSR000105-1"/>
    </source>
</evidence>
<comment type="subcellular location">
    <subcellularLocation>
        <location evidence="1">Cytoplasm</location>
    </subcellularLocation>
</comment>
<dbReference type="SUPFAM" id="SSF48179">
    <property type="entry name" value="6-phosphogluconate dehydrogenase C-terminal domain-like"/>
    <property type="match status" value="1"/>
</dbReference>